<evidence type="ECO:0000313" key="1">
    <source>
        <dbReference type="EMBL" id="MDN3591895.1"/>
    </source>
</evidence>
<accession>A0ABT8BJP5</accession>
<reference evidence="2" key="1">
    <citation type="journal article" date="2019" name="Int. J. Syst. Evol. Microbiol.">
        <title>The Global Catalogue of Microorganisms (GCM) 10K type strain sequencing project: providing services to taxonomists for standard genome sequencing and annotation.</title>
        <authorList>
            <consortium name="The Broad Institute Genomics Platform"/>
            <consortium name="The Broad Institute Genome Sequencing Center for Infectious Disease"/>
            <person name="Wu L."/>
            <person name="Ma J."/>
        </authorList>
    </citation>
    <scope>NUCLEOTIDE SEQUENCE [LARGE SCALE GENOMIC DNA]</scope>
    <source>
        <strain evidence="2">CECT 7069</strain>
    </source>
</reference>
<dbReference type="Gene3D" id="3.40.50.1110">
    <property type="entry name" value="SGNH hydrolase"/>
    <property type="match status" value="1"/>
</dbReference>
<dbReference type="InterPro" id="IPR036412">
    <property type="entry name" value="HAD-like_sf"/>
</dbReference>
<dbReference type="InterPro" id="IPR036514">
    <property type="entry name" value="SGNH_hydro_sf"/>
</dbReference>
<dbReference type="SUPFAM" id="SSF55729">
    <property type="entry name" value="Acyl-CoA N-acyltransferases (Nat)"/>
    <property type="match status" value="1"/>
</dbReference>
<dbReference type="RefSeq" id="WP_238227695.1">
    <property type="nucleotide sequence ID" value="NZ_BPQD01000033.1"/>
</dbReference>
<sequence length="562" mass="60201">MSLAILSSSTVSHLLPAIRVGGLRRGLWIETYEAPFGAYAQDLADPASGLHAFRPDAVLFAHDTPHVTAGLSPGAGPEEAAEARAQALARLRAGWRSARDGFRCPVIQQTLLPVALPLLGCNEHRLPGSRHHAVPLLNGAIRAAAEEDGVDILALDEAVTAHGLSAWHDPVWWLRAKQAVAPSAAPLYGDLVARLLAAGQGLSKKCLVLDLDNTLWGGVVGDDGTAGIVLGQGSAEGEAYLVLQAYARDLAARGIVLAVVSKNDMANALDVFDNHPEMLLRRGDIAVFLANWDDKATNLRRVAETLNIGLDTLVFVDDNPFERAWVQAELPMVAVPELPEDPALYAARIAEAGYFEALNLTQEDRARGAHYAANAARAAAVSETGDLRAYLAGLEMRLIWRRFDTVGLPRIVQLINKTNQFNLTTRRTTEDEVRALLTDPHAIALQFRLVDRLGDNGMIGVVVARETEPGTYAIETWLMSCRVLGRGVETAILAVLAEAAAGAGADHLVGRYRPTPKNAMVRGHYAGLGFTPVATEADGSETFRLSLDAYRPGPSPIVIAQG</sequence>
<name>A0ABT8BJP5_9HYPH</name>
<comment type="caution">
    <text evidence="1">The sequence shown here is derived from an EMBL/GenBank/DDBJ whole genome shotgun (WGS) entry which is preliminary data.</text>
</comment>
<dbReference type="Proteomes" id="UP001224644">
    <property type="component" value="Unassembled WGS sequence"/>
</dbReference>
<dbReference type="NCBIfam" id="TIGR01686">
    <property type="entry name" value="FkbH"/>
    <property type="match status" value="1"/>
</dbReference>
<dbReference type="SUPFAM" id="SSF56784">
    <property type="entry name" value="HAD-like"/>
    <property type="match status" value="1"/>
</dbReference>
<dbReference type="NCBIfam" id="TIGR01681">
    <property type="entry name" value="HAD-SF-IIIC"/>
    <property type="match status" value="1"/>
</dbReference>
<keyword evidence="2" id="KW-1185">Reference proteome</keyword>
<dbReference type="EMBL" id="JAUFPX010000013">
    <property type="protein sequence ID" value="MDN3591895.1"/>
    <property type="molecule type" value="Genomic_DNA"/>
</dbReference>
<dbReference type="Gene3D" id="3.40.50.1000">
    <property type="entry name" value="HAD superfamily/HAD-like"/>
    <property type="match status" value="1"/>
</dbReference>
<dbReference type="Gene3D" id="3.40.630.30">
    <property type="match status" value="1"/>
</dbReference>
<proteinExistence type="predicted"/>
<dbReference type="InterPro" id="IPR010037">
    <property type="entry name" value="FkbH_domain"/>
</dbReference>
<organism evidence="1 2">
    <name type="scientific">Methylobacterium adhaesivum</name>
    <dbReference type="NCBI Taxonomy" id="333297"/>
    <lineage>
        <taxon>Bacteria</taxon>
        <taxon>Pseudomonadati</taxon>
        <taxon>Pseudomonadota</taxon>
        <taxon>Alphaproteobacteria</taxon>
        <taxon>Hyphomicrobiales</taxon>
        <taxon>Methylobacteriaceae</taxon>
        <taxon>Methylobacterium</taxon>
    </lineage>
</organism>
<dbReference type="InterPro" id="IPR010033">
    <property type="entry name" value="HAD_SF_ppase_IIIC"/>
</dbReference>
<gene>
    <name evidence="1" type="ORF">QWZ12_14935</name>
</gene>
<protein>
    <submittedName>
        <fullName evidence="1">HAD-IIIC family phosphatase</fullName>
    </submittedName>
</protein>
<dbReference type="InterPro" id="IPR016181">
    <property type="entry name" value="Acyl_CoA_acyltransferase"/>
</dbReference>
<dbReference type="InterPro" id="IPR023214">
    <property type="entry name" value="HAD_sf"/>
</dbReference>
<evidence type="ECO:0000313" key="2">
    <source>
        <dbReference type="Proteomes" id="UP001224644"/>
    </source>
</evidence>